<dbReference type="Proteomes" id="UP000249396">
    <property type="component" value="Unassembled WGS sequence"/>
</dbReference>
<dbReference type="EMBL" id="QJPH01000407">
    <property type="protein sequence ID" value="PZN74961.1"/>
    <property type="molecule type" value="Genomic_DNA"/>
</dbReference>
<comment type="caution">
    <text evidence="1">The sequence shown here is derived from an EMBL/GenBank/DDBJ whole genome shotgun (WGS) entry which is preliminary data.</text>
</comment>
<organism evidence="1 2">
    <name type="scientific">Candidatus Methylumidiphilus alinenensis</name>
    <dbReference type="NCBI Taxonomy" id="2202197"/>
    <lineage>
        <taxon>Bacteria</taxon>
        <taxon>Pseudomonadati</taxon>
        <taxon>Pseudomonadota</taxon>
        <taxon>Gammaproteobacteria</taxon>
        <taxon>Methylococcales</taxon>
        <taxon>Candidatus Methylumidiphilus</taxon>
    </lineage>
</organism>
<dbReference type="Gene3D" id="3.90.190.20">
    <property type="entry name" value="Mur ligase, C-terminal domain"/>
    <property type="match status" value="1"/>
</dbReference>
<evidence type="ECO:0000313" key="2">
    <source>
        <dbReference type="Proteomes" id="UP000249396"/>
    </source>
</evidence>
<reference evidence="1 2" key="1">
    <citation type="journal article" date="2018" name="Aquat. Microb. Ecol.">
        <title>Gammaproteobacterial methanotrophs dominate.</title>
        <authorList>
            <person name="Rissanen A.J."/>
            <person name="Saarenheimo J."/>
            <person name="Tiirola M."/>
            <person name="Peura S."/>
            <person name="Aalto S.L."/>
            <person name="Karvinen A."/>
            <person name="Nykanen H."/>
        </authorList>
    </citation>
    <scope>NUCLEOTIDE SEQUENCE [LARGE SCALE GENOMIC DNA]</scope>
    <source>
        <strain evidence="1">AMbin10</strain>
    </source>
</reference>
<dbReference type="AlphaFoldDB" id="A0A2W4QS66"/>
<gene>
    <name evidence="1" type="ORF">DM484_20050</name>
</gene>
<accession>A0A2W4QS66</accession>
<proteinExistence type="predicted"/>
<dbReference type="InterPro" id="IPR036615">
    <property type="entry name" value="Mur_ligase_C_dom_sf"/>
</dbReference>
<protein>
    <submittedName>
        <fullName evidence="1">Uncharacterized protein</fullName>
    </submittedName>
</protein>
<dbReference type="SUPFAM" id="SSF53244">
    <property type="entry name" value="MurD-like peptide ligases, peptide-binding domain"/>
    <property type="match status" value="1"/>
</dbReference>
<name>A0A2W4QS66_9GAMM</name>
<evidence type="ECO:0000313" key="1">
    <source>
        <dbReference type="EMBL" id="PZN74961.1"/>
    </source>
</evidence>
<dbReference type="GO" id="GO:0016881">
    <property type="term" value="F:acid-amino acid ligase activity"/>
    <property type="evidence" value="ECO:0007669"/>
    <property type="project" value="InterPro"/>
</dbReference>
<sequence length="89" mass="9638">MRDKDIAGIINPMKSLVQRWYLAPIPLARTASEPELLALFHQIGVDNLEGGFAAATEAFAAAKRNANKDGLVLVFGTFPLVSEFLAHNS</sequence>